<dbReference type="AlphaFoldDB" id="A0A6D2HZT0"/>
<reference evidence="2" key="1">
    <citation type="submission" date="2020-01" db="EMBL/GenBank/DDBJ databases">
        <authorList>
            <person name="Mishra B."/>
        </authorList>
    </citation>
    <scope>NUCLEOTIDE SEQUENCE [LARGE SCALE GENOMIC DNA]</scope>
</reference>
<name>A0A6D2HZT0_9BRAS</name>
<proteinExistence type="predicted"/>
<evidence type="ECO:0000313" key="2">
    <source>
        <dbReference type="EMBL" id="CAA7020150.1"/>
    </source>
</evidence>
<dbReference type="Proteomes" id="UP000467841">
    <property type="component" value="Unassembled WGS sequence"/>
</dbReference>
<dbReference type="CDD" id="cd04480">
    <property type="entry name" value="RPA1_DBD_A_like"/>
    <property type="match status" value="1"/>
</dbReference>
<evidence type="ECO:0000313" key="3">
    <source>
        <dbReference type="Proteomes" id="UP000467841"/>
    </source>
</evidence>
<sequence length="340" mass="39443">MLNDVKLARVGPNRHDSRITVKVLKIWDTIHVDTGEGLSFLFLDDEGTKMHALVERKDQHRRFRRLLHEEEWKTISGFQVRTFTPWIRLTKQRKEIFLTSETQVDDADAFDGFIPLDLIPFGDVMRLEFMLELFILELHEGDWKIITGFTVELSPPGFRFAMNHHTIIFTGNTNLQRSWGVITDHYMSFKNFRSIMNGVYTSNYPIDLLGYLDGVGEIEVVTDHTFTLGDNMQTSRVTFTIKDLEGRTLECEARGVLGIQLYNKWWRHGGTETFITMSDWMVYTDRGTNEMKIKDAGGISRFEFNALYQDVYEFRAAYFNESDPTGIESDGSSVELDWSP</sequence>
<protein>
    <recommendedName>
        <fullName evidence="1">Replication protein A 70 kDa DNA-binding subunit B/D first OB fold domain-containing protein</fullName>
    </recommendedName>
</protein>
<keyword evidence="3" id="KW-1185">Reference proteome</keyword>
<comment type="caution">
    <text evidence="2">The sequence shown here is derived from an EMBL/GenBank/DDBJ whole genome shotgun (WGS) entry which is preliminary data.</text>
</comment>
<accession>A0A6D2HZT0</accession>
<dbReference type="Pfam" id="PF02721">
    <property type="entry name" value="DUF223"/>
    <property type="match status" value="1"/>
</dbReference>
<gene>
    <name evidence="2" type="ORF">MERR_LOCUS7385</name>
</gene>
<dbReference type="EMBL" id="CACVBM020000532">
    <property type="protein sequence ID" value="CAA7020150.1"/>
    <property type="molecule type" value="Genomic_DNA"/>
</dbReference>
<dbReference type="InterPro" id="IPR012340">
    <property type="entry name" value="NA-bd_OB-fold"/>
</dbReference>
<organism evidence="2 3">
    <name type="scientific">Microthlaspi erraticum</name>
    <dbReference type="NCBI Taxonomy" id="1685480"/>
    <lineage>
        <taxon>Eukaryota</taxon>
        <taxon>Viridiplantae</taxon>
        <taxon>Streptophyta</taxon>
        <taxon>Embryophyta</taxon>
        <taxon>Tracheophyta</taxon>
        <taxon>Spermatophyta</taxon>
        <taxon>Magnoliopsida</taxon>
        <taxon>eudicotyledons</taxon>
        <taxon>Gunneridae</taxon>
        <taxon>Pentapetalae</taxon>
        <taxon>rosids</taxon>
        <taxon>malvids</taxon>
        <taxon>Brassicales</taxon>
        <taxon>Brassicaceae</taxon>
        <taxon>Coluteocarpeae</taxon>
        <taxon>Microthlaspi</taxon>
    </lineage>
</organism>
<dbReference type="SUPFAM" id="SSF50249">
    <property type="entry name" value="Nucleic acid-binding proteins"/>
    <property type="match status" value="1"/>
</dbReference>
<dbReference type="InterPro" id="IPR003871">
    <property type="entry name" value="RFA1B/D_OB_1st"/>
</dbReference>
<evidence type="ECO:0000259" key="1">
    <source>
        <dbReference type="Pfam" id="PF02721"/>
    </source>
</evidence>
<dbReference type="Gene3D" id="2.40.50.140">
    <property type="entry name" value="Nucleic acid-binding proteins"/>
    <property type="match status" value="2"/>
</dbReference>
<dbReference type="OrthoDB" id="1112229at2759"/>
<feature type="domain" description="Replication protein A 70 kDa DNA-binding subunit B/D first OB fold" evidence="1">
    <location>
        <begin position="8"/>
        <end position="105"/>
    </location>
</feature>